<evidence type="ECO:0000313" key="8">
    <source>
        <dbReference type="EMBL" id="TDQ78120.1"/>
    </source>
</evidence>
<dbReference type="GO" id="GO:0016987">
    <property type="term" value="F:sigma factor activity"/>
    <property type="evidence" value="ECO:0007669"/>
    <property type="project" value="UniProtKB-KW"/>
</dbReference>
<dbReference type="SUPFAM" id="SSF88946">
    <property type="entry name" value="Sigma2 domain of RNA polymerase sigma factors"/>
    <property type="match status" value="1"/>
</dbReference>
<dbReference type="Proteomes" id="UP000295292">
    <property type="component" value="Unassembled WGS sequence"/>
</dbReference>
<evidence type="ECO:0000313" key="9">
    <source>
        <dbReference type="Proteomes" id="UP000295292"/>
    </source>
</evidence>
<dbReference type="AlphaFoldDB" id="A0A4R6WK54"/>
<dbReference type="InterPro" id="IPR013324">
    <property type="entry name" value="RNA_pol_sigma_r3/r4-like"/>
</dbReference>
<gene>
    <name evidence="8" type="ORF">CLV99_2098</name>
</gene>
<keyword evidence="5" id="KW-0804">Transcription</keyword>
<organism evidence="8 9">
    <name type="scientific">Sphingobacterium yanglingense</name>
    <dbReference type="NCBI Taxonomy" id="1437280"/>
    <lineage>
        <taxon>Bacteria</taxon>
        <taxon>Pseudomonadati</taxon>
        <taxon>Bacteroidota</taxon>
        <taxon>Sphingobacteriia</taxon>
        <taxon>Sphingobacteriales</taxon>
        <taxon>Sphingobacteriaceae</taxon>
        <taxon>Sphingobacterium</taxon>
    </lineage>
</organism>
<keyword evidence="9" id="KW-1185">Reference proteome</keyword>
<feature type="domain" description="RNA polymerase sigma-70 region 2" evidence="6">
    <location>
        <begin position="28"/>
        <end position="91"/>
    </location>
</feature>
<name>A0A4R6WK54_9SPHI</name>
<dbReference type="InterPro" id="IPR036388">
    <property type="entry name" value="WH-like_DNA-bd_sf"/>
</dbReference>
<dbReference type="Gene3D" id="1.10.10.10">
    <property type="entry name" value="Winged helix-like DNA-binding domain superfamily/Winged helix DNA-binding domain"/>
    <property type="match status" value="1"/>
</dbReference>
<dbReference type="InterPro" id="IPR013325">
    <property type="entry name" value="RNA_pol_sigma_r2"/>
</dbReference>
<dbReference type="InterPro" id="IPR014284">
    <property type="entry name" value="RNA_pol_sigma-70_dom"/>
</dbReference>
<evidence type="ECO:0000256" key="5">
    <source>
        <dbReference type="ARBA" id="ARBA00023163"/>
    </source>
</evidence>
<keyword evidence="4" id="KW-0238">DNA-binding</keyword>
<evidence type="ECO:0000256" key="1">
    <source>
        <dbReference type="ARBA" id="ARBA00010641"/>
    </source>
</evidence>
<keyword evidence="2" id="KW-0805">Transcription regulation</keyword>
<evidence type="ECO:0000256" key="2">
    <source>
        <dbReference type="ARBA" id="ARBA00023015"/>
    </source>
</evidence>
<dbReference type="PANTHER" id="PTHR43133">
    <property type="entry name" value="RNA POLYMERASE ECF-TYPE SIGMA FACTO"/>
    <property type="match status" value="1"/>
</dbReference>
<evidence type="ECO:0000259" key="6">
    <source>
        <dbReference type="Pfam" id="PF04542"/>
    </source>
</evidence>
<evidence type="ECO:0000256" key="3">
    <source>
        <dbReference type="ARBA" id="ARBA00023082"/>
    </source>
</evidence>
<comment type="caution">
    <text evidence="8">The sequence shown here is derived from an EMBL/GenBank/DDBJ whole genome shotgun (WGS) entry which is preliminary data.</text>
</comment>
<feature type="domain" description="RNA polymerase sigma factor 70 region 4 type 2" evidence="7">
    <location>
        <begin position="124"/>
        <end position="174"/>
    </location>
</feature>
<proteinExistence type="inferred from homology"/>
<dbReference type="InterPro" id="IPR007627">
    <property type="entry name" value="RNA_pol_sigma70_r2"/>
</dbReference>
<evidence type="ECO:0000256" key="4">
    <source>
        <dbReference type="ARBA" id="ARBA00023125"/>
    </source>
</evidence>
<comment type="similarity">
    <text evidence="1">Belongs to the sigma-70 factor family. ECF subfamily.</text>
</comment>
<dbReference type="SUPFAM" id="SSF88659">
    <property type="entry name" value="Sigma3 and sigma4 domains of RNA polymerase sigma factors"/>
    <property type="match status" value="1"/>
</dbReference>
<dbReference type="Pfam" id="PF04542">
    <property type="entry name" value="Sigma70_r2"/>
    <property type="match status" value="1"/>
</dbReference>
<dbReference type="PANTHER" id="PTHR43133:SF8">
    <property type="entry name" value="RNA POLYMERASE SIGMA FACTOR HI_1459-RELATED"/>
    <property type="match status" value="1"/>
</dbReference>
<dbReference type="RefSeq" id="WP_133584372.1">
    <property type="nucleotide sequence ID" value="NZ_SNYV01000013.1"/>
</dbReference>
<dbReference type="OrthoDB" id="656273at2"/>
<dbReference type="EMBL" id="SNYV01000013">
    <property type="protein sequence ID" value="TDQ78120.1"/>
    <property type="molecule type" value="Genomic_DNA"/>
</dbReference>
<dbReference type="GO" id="GO:0006352">
    <property type="term" value="P:DNA-templated transcription initiation"/>
    <property type="evidence" value="ECO:0007669"/>
    <property type="project" value="InterPro"/>
</dbReference>
<dbReference type="GO" id="GO:0003677">
    <property type="term" value="F:DNA binding"/>
    <property type="evidence" value="ECO:0007669"/>
    <property type="project" value="UniProtKB-KW"/>
</dbReference>
<accession>A0A4R6WK54</accession>
<keyword evidence="3" id="KW-0731">Sigma factor</keyword>
<reference evidence="8 9" key="1">
    <citation type="submission" date="2019-03" db="EMBL/GenBank/DDBJ databases">
        <title>Genomic Encyclopedia of Archaeal and Bacterial Type Strains, Phase II (KMG-II): from individual species to whole genera.</title>
        <authorList>
            <person name="Goeker M."/>
        </authorList>
    </citation>
    <scope>NUCLEOTIDE SEQUENCE [LARGE SCALE GENOMIC DNA]</scope>
    <source>
        <strain evidence="8 9">DSM 28353</strain>
    </source>
</reference>
<dbReference type="NCBIfam" id="TIGR02937">
    <property type="entry name" value="sigma70-ECF"/>
    <property type="match status" value="1"/>
</dbReference>
<sequence>MSISANPKDNDMLLRFQSGDVVALEYFINKHQREMLFFAKNILNNLEVAEEIIDDSFLKTWNQREKINSASELKSYLYVVVRNACLDYLKSPKNRPSDISINDELLILAPETIESHIIYTELLKAIYEEVCKLPEKQKQVFLLSYFDGLTTDEIMEQLSISANAVFIHKHEATKAIRALFKKTNPFFCLLLFASFN</sequence>
<protein>
    <submittedName>
        <fullName evidence="8">RNA polymerase sigma-70 factor (ECF subfamily)</fullName>
    </submittedName>
</protein>
<evidence type="ECO:0000259" key="7">
    <source>
        <dbReference type="Pfam" id="PF08281"/>
    </source>
</evidence>
<dbReference type="Pfam" id="PF08281">
    <property type="entry name" value="Sigma70_r4_2"/>
    <property type="match status" value="1"/>
</dbReference>
<dbReference type="InterPro" id="IPR013249">
    <property type="entry name" value="RNA_pol_sigma70_r4_t2"/>
</dbReference>
<dbReference type="Gene3D" id="1.10.1740.10">
    <property type="match status" value="1"/>
</dbReference>
<dbReference type="InterPro" id="IPR039425">
    <property type="entry name" value="RNA_pol_sigma-70-like"/>
</dbReference>